<dbReference type="EMBL" id="JBBXJM010000002">
    <property type="protein sequence ID" value="KAL1410999.1"/>
    <property type="molecule type" value="Genomic_DNA"/>
</dbReference>
<evidence type="ECO:0000256" key="7">
    <source>
        <dbReference type="ARBA" id="ARBA00022679"/>
    </source>
</evidence>
<feature type="domain" description="Glycosyl transferase family 28 C-terminal" evidence="13">
    <location>
        <begin position="4"/>
        <end position="149"/>
    </location>
</feature>
<keyword evidence="6 12" id="KW-0328">Glycosyltransferase</keyword>
<name>A0ABR3Q8D7_9TREE</name>
<reference evidence="14 15" key="1">
    <citation type="submission" date="2023-08" db="EMBL/GenBank/DDBJ databases">
        <title>Annotated Genome Sequence of Vanrija albida AlHP1.</title>
        <authorList>
            <person name="Herzog R."/>
        </authorList>
    </citation>
    <scope>NUCLEOTIDE SEQUENCE [LARGE SCALE GENOMIC DNA]</scope>
    <source>
        <strain evidence="14 15">AlHP1</strain>
    </source>
</reference>
<evidence type="ECO:0000259" key="13">
    <source>
        <dbReference type="Pfam" id="PF04101"/>
    </source>
</evidence>
<comment type="function">
    <text evidence="9 12">Involved in protein N-glycosylation. Essential for the second step of the dolichol-linked oligosaccharide pathway.</text>
</comment>
<comment type="caution">
    <text evidence="14">The sequence shown here is derived from an EMBL/GenBank/DDBJ whole genome shotgun (WGS) entry which is preliminary data.</text>
</comment>
<dbReference type="Pfam" id="PF04101">
    <property type="entry name" value="Glyco_tran_28_C"/>
    <property type="match status" value="1"/>
</dbReference>
<gene>
    <name evidence="12 14" type="primary">ALG13</name>
    <name evidence="14" type="ORF">Q8F55_001944</name>
</gene>
<keyword evidence="8 12" id="KW-0256">Endoplasmic reticulum</keyword>
<dbReference type="EC" id="2.4.1.141" evidence="4 12"/>
<dbReference type="PANTHER" id="PTHR12867">
    <property type="entry name" value="GLYCOSYL TRANSFERASE-RELATED"/>
    <property type="match status" value="1"/>
</dbReference>
<dbReference type="GeneID" id="95982987"/>
<dbReference type="Proteomes" id="UP001565368">
    <property type="component" value="Unassembled WGS sequence"/>
</dbReference>
<keyword evidence="7 12" id="KW-0808">Transferase</keyword>
<dbReference type="InterPro" id="IPR039042">
    <property type="entry name" value="Alg13-like"/>
</dbReference>
<evidence type="ECO:0000256" key="12">
    <source>
        <dbReference type="RuleBase" id="RU362128"/>
    </source>
</evidence>
<evidence type="ECO:0000256" key="4">
    <source>
        <dbReference type="ARBA" id="ARBA00012614"/>
    </source>
</evidence>
<evidence type="ECO:0000256" key="5">
    <source>
        <dbReference type="ARBA" id="ARBA00017468"/>
    </source>
</evidence>
<evidence type="ECO:0000256" key="8">
    <source>
        <dbReference type="ARBA" id="ARBA00022824"/>
    </source>
</evidence>
<proteinExistence type="inferred from homology"/>
<evidence type="ECO:0000256" key="2">
    <source>
        <dbReference type="ARBA" id="ARBA00006962"/>
    </source>
</evidence>
<evidence type="ECO:0000313" key="14">
    <source>
        <dbReference type="EMBL" id="KAL1410999.1"/>
    </source>
</evidence>
<dbReference type="SUPFAM" id="SSF53756">
    <property type="entry name" value="UDP-Glycosyltransferase/glycogen phosphorylase"/>
    <property type="match status" value="1"/>
</dbReference>
<comment type="catalytic activity">
    <reaction evidence="11">
        <text>an N-acetyl-alpha-D-glucosaminyl-diphospho-di-trans,poly-cis-dolichol + UDP-N-acetyl-alpha-D-glucosamine = an N,N'-diacetylchitobiosyl-diphospho-di-trans,poly-cis-dolichol + UDP + H(+)</text>
        <dbReference type="Rhea" id="RHEA:23380"/>
        <dbReference type="Rhea" id="RHEA-COMP:19507"/>
        <dbReference type="Rhea" id="RHEA-COMP:19510"/>
        <dbReference type="ChEBI" id="CHEBI:15378"/>
        <dbReference type="ChEBI" id="CHEBI:57269"/>
        <dbReference type="ChEBI" id="CHEBI:57705"/>
        <dbReference type="ChEBI" id="CHEBI:58223"/>
        <dbReference type="ChEBI" id="CHEBI:58427"/>
        <dbReference type="EC" id="2.4.1.141"/>
    </reaction>
</comment>
<dbReference type="Gene3D" id="3.40.50.2000">
    <property type="entry name" value="Glycogen Phosphorylase B"/>
    <property type="match status" value="1"/>
</dbReference>
<comment type="similarity">
    <text evidence="2 12">Belongs to the glycosyltransferase 28 family.</text>
</comment>
<dbReference type="GO" id="GO:0004577">
    <property type="term" value="F:N-acetylglucosaminyldiphosphodolichol N-acetylglucosaminyltransferase activity"/>
    <property type="evidence" value="ECO:0007669"/>
    <property type="project" value="UniProtKB-EC"/>
</dbReference>
<comment type="subcellular location">
    <subcellularLocation>
        <location evidence="1 12">Endoplasmic reticulum</location>
    </subcellularLocation>
</comment>
<organism evidence="14 15">
    <name type="scientific">Vanrija albida</name>
    <dbReference type="NCBI Taxonomy" id="181172"/>
    <lineage>
        <taxon>Eukaryota</taxon>
        <taxon>Fungi</taxon>
        <taxon>Dikarya</taxon>
        <taxon>Basidiomycota</taxon>
        <taxon>Agaricomycotina</taxon>
        <taxon>Tremellomycetes</taxon>
        <taxon>Trichosporonales</taxon>
        <taxon>Trichosporonaceae</taxon>
        <taxon>Vanrija</taxon>
    </lineage>
</organism>
<comment type="subunit">
    <text evidence="3 12">Heterodimer with ALG14 to form a functional enzyme.</text>
</comment>
<evidence type="ECO:0000256" key="1">
    <source>
        <dbReference type="ARBA" id="ARBA00004240"/>
    </source>
</evidence>
<sequence length="178" mass="18390">MRSLLVTVGSTRFQALTDAVLAPAALDALAAAGVTQLTVQLGSGSLPPHVTASADGGEWAHGTLRVTTLRYTADGAHMARLLAAADAVVSHAGAGTILQVLRLQPPTPLLVVPNAQLMDNHQQELADALRAGDYLEVAGVDDLIGGLQRLLGRPAAAPFPAFEPARFRSILDETAGFA</sequence>
<dbReference type="InterPro" id="IPR007235">
    <property type="entry name" value="Glyco_trans_28_C"/>
</dbReference>
<accession>A0ABR3Q8D7</accession>
<dbReference type="RefSeq" id="XP_069210943.1">
    <property type="nucleotide sequence ID" value="XM_069350557.1"/>
</dbReference>
<evidence type="ECO:0000256" key="10">
    <source>
        <dbReference type="ARBA" id="ARBA00032061"/>
    </source>
</evidence>
<dbReference type="PANTHER" id="PTHR12867:SF6">
    <property type="entry name" value="N-ACETYLGLUCOSAMINYLDIPHOSPHODOLICHOL N-ACETYLGLUCOSAMINYLTRANSFERASE"/>
    <property type="match status" value="1"/>
</dbReference>
<evidence type="ECO:0000313" key="15">
    <source>
        <dbReference type="Proteomes" id="UP001565368"/>
    </source>
</evidence>
<protein>
    <recommendedName>
        <fullName evidence="5 12">UDP-N-acetylglucosamine transferase subunit ALG13</fullName>
        <ecNumber evidence="4 12">2.4.1.141</ecNumber>
    </recommendedName>
    <alternativeName>
        <fullName evidence="10 12">Asparagine-linked glycosylation protein 13</fullName>
    </alternativeName>
</protein>
<evidence type="ECO:0000256" key="3">
    <source>
        <dbReference type="ARBA" id="ARBA00011198"/>
    </source>
</evidence>
<evidence type="ECO:0000256" key="9">
    <source>
        <dbReference type="ARBA" id="ARBA00024804"/>
    </source>
</evidence>
<evidence type="ECO:0000256" key="6">
    <source>
        <dbReference type="ARBA" id="ARBA00022676"/>
    </source>
</evidence>
<evidence type="ECO:0000256" key="11">
    <source>
        <dbReference type="ARBA" id="ARBA00048184"/>
    </source>
</evidence>
<keyword evidence="15" id="KW-1185">Reference proteome</keyword>